<sequence>MRRSELLPGVTLTIERPPAEPDPLRTDVAAFLGRTARGPAGVPVRVESPDEAALTFGPLGGDSHTPWALRGFFANGGRTAWVIRVGGGTAASAEWIVGPRAHDGGWGPGAPVRGGFRHAAYRVVATSPGAWAENTRVTIRFRASSLAGPPVVSVRVAAPGEPVETFPQLPPAGVVEALTASRLIRLEPAGDPVPVPGVPSGPLSMGWDLVLRGGADTPARVSDYAAAVQAQADLPEPALVALPDLDDLAPGDREEIVRALLTTAGTPHDRLIVLDAPGPLTAAEDVLNWAVPADAAAYHPWLLVPDTATTLRAVPPSGHVLGLIARLDAERGAHHTPANAVLLDAVDLRDHLPEAQQARLFAEASLNLLRCAPARGLTVWGGRTLAGRYVAHRRLIHLLVRAMRRVADPLVFDANGPEVRLALVRGLTSVLLAAFRAGALAGTRAEAAFRVVCDESNNPEGQDPGLVNCHVDVAPANPMEFIRLRLVLGQDRGLEVLEA</sequence>
<evidence type="ECO:0000313" key="2">
    <source>
        <dbReference type="Proteomes" id="UP001240984"/>
    </source>
</evidence>
<evidence type="ECO:0000313" key="1">
    <source>
        <dbReference type="EMBL" id="MDP9793196.1"/>
    </source>
</evidence>
<comment type="caution">
    <text evidence="1">The sequence shown here is derived from an EMBL/GenBank/DDBJ whole genome shotgun (WGS) entry which is preliminary data.</text>
</comment>
<reference evidence="1 2" key="1">
    <citation type="submission" date="2023-07" db="EMBL/GenBank/DDBJ databases">
        <title>Sequencing the genomes of 1000 actinobacteria strains.</title>
        <authorList>
            <person name="Klenk H.-P."/>
        </authorList>
    </citation>
    <scope>NUCLEOTIDE SEQUENCE [LARGE SCALE GENOMIC DNA]</scope>
    <source>
        <strain evidence="1 2">DSM 44710</strain>
    </source>
</reference>
<dbReference type="Proteomes" id="UP001240984">
    <property type="component" value="Unassembled WGS sequence"/>
</dbReference>
<dbReference type="PANTHER" id="PTHR35861">
    <property type="match status" value="1"/>
</dbReference>
<dbReference type="Gene3D" id="3.40.50.11780">
    <property type="match status" value="2"/>
</dbReference>
<name>A0ABT9MP46_9ACTN</name>
<evidence type="ECO:0008006" key="3">
    <source>
        <dbReference type="Google" id="ProtNLM"/>
    </source>
</evidence>
<protein>
    <recommendedName>
        <fullName evidence="3">Phage tail protein</fullName>
    </recommendedName>
</protein>
<dbReference type="PANTHER" id="PTHR35861:SF1">
    <property type="entry name" value="PHAGE TAIL SHEATH PROTEIN"/>
    <property type="match status" value="1"/>
</dbReference>
<dbReference type="InterPro" id="IPR052042">
    <property type="entry name" value="Tail_sheath_structural"/>
</dbReference>
<organism evidence="1 2">
    <name type="scientific">Catenuloplanes nepalensis</name>
    <dbReference type="NCBI Taxonomy" id="587533"/>
    <lineage>
        <taxon>Bacteria</taxon>
        <taxon>Bacillati</taxon>
        <taxon>Actinomycetota</taxon>
        <taxon>Actinomycetes</taxon>
        <taxon>Micromonosporales</taxon>
        <taxon>Micromonosporaceae</taxon>
        <taxon>Catenuloplanes</taxon>
    </lineage>
</organism>
<dbReference type="EMBL" id="JAUSRA010000001">
    <property type="protein sequence ID" value="MDP9793196.1"/>
    <property type="molecule type" value="Genomic_DNA"/>
</dbReference>
<keyword evidence="2" id="KW-1185">Reference proteome</keyword>
<proteinExistence type="predicted"/>
<accession>A0ABT9MP46</accession>
<gene>
    <name evidence="1" type="ORF">J2S43_001708</name>
</gene>
<dbReference type="RefSeq" id="WP_306828215.1">
    <property type="nucleotide sequence ID" value="NZ_JAUSRA010000001.1"/>
</dbReference>